<sequence>MKTATILESPDMFVLFDGCPTCNRKDAVYLMTCRVYAQQMGRRLRIVSSGSPTARGIRAIAKDQGVTVRYPMILLDGLFYFEPQDISLDDYLADDDEPNE</sequence>
<evidence type="ECO:0008006" key="3">
    <source>
        <dbReference type="Google" id="ProtNLM"/>
    </source>
</evidence>
<evidence type="ECO:0000313" key="2">
    <source>
        <dbReference type="Proteomes" id="UP001160027"/>
    </source>
</evidence>
<dbReference type="EMBL" id="OP072523">
    <property type="protein sequence ID" value="UVX36385.1"/>
    <property type="molecule type" value="Genomic_DNA"/>
</dbReference>
<dbReference type="Proteomes" id="UP001160027">
    <property type="component" value="Segment"/>
</dbReference>
<protein>
    <recommendedName>
        <fullName evidence="3">Glutaredoxin</fullName>
    </recommendedName>
</protein>
<name>A0ABY5TWK8_9VIRU</name>
<evidence type="ECO:0000313" key="1">
    <source>
        <dbReference type="EMBL" id="UVX36385.1"/>
    </source>
</evidence>
<accession>A0ABY5TWK8</accession>
<keyword evidence="2" id="KW-1185">Reference proteome</keyword>
<proteinExistence type="predicted"/>
<organism evidence="1 2">
    <name type="scientific">Bacteriophage sp</name>
    <dbReference type="NCBI Taxonomy" id="38018"/>
    <lineage>
        <taxon>Viruses</taxon>
    </lineage>
</organism>
<reference evidence="2" key="1">
    <citation type="submission" date="2022-07" db="EMBL/GenBank/DDBJ databases">
        <title>High-quality bacteriophage genomes in the Japanese 4D cohort.</title>
        <authorList>
            <person name="Nishijima S."/>
        </authorList>
    </citation>
    <scope>NUCLEOTIDE SEQUENCE [LARGE SCALE GENOMIC DNA]</scope>
</reference>